<comment type="similarity">
    <text evidence="5 13">In the C-terminal section; belongs to the HTP reductase family.</text>
</comment>
<dbReference type="Pfam" id="PF01872">
    <property type="entry name" value="RibD_C"/>
    <property type="match status" value="1"/>
</dbReference>
<dbReference type="EMBL" id="CP011412">
    <property type="protein sequence ID" value="AKH21739.1"/>
    <property type="molecule type" value="Genomic_DNA"/>
</dbReference>
<evidence type="ECO:0000256" key="16">
    <source>
        <dbReference type="PIRSR" id="PIRSR006769-3"/>
    </source>
</evidence>
<name>A0A0F7K2G6_9GAMM</name>
<dbReference type="Gene3D" id="3.40.140.10">
    <property type="entry name" value="Cytidine Deaminase, domain 2"/>
    <property type="match status" value="1"/>
</dbReference>
<dbReference type="KEGG" id="seds:AAY24_16880"/>
<dbReference type="InterPro" id="IPR024072">
    <property type="entry name" value="DHFR-like_dom_sf"/>
</dbReference>
<keyword evidence="9 13" id="KW-0862">Zinc</keyword>
<feature type="binding site" evidence="15">
    <location>
        <position position="209"/>
    </location>
    <ligand>
        <name>substrate</name>
    </ligand>
</feature>
<dbReference type="GO" id="GO:0050661">
    <property type="term" value="F:NADP binding"/>
    <property type="evidence" value="ECO:0007669"/>
    <property type="project" value="InterPro"/>
</dbReference>
<comment type="similarity">
    <text evidence="4 13">In the N-terminal section; belongs to the cytidine and deoxycytidylate deaminase family.</text>
</comment>
<comment type="catalytic activity">
    <reaction evidence="13">
        <text>5-amino-6-(5-phospho-D-ribitylamino)uracil + NADP(+) = 5-amino-6-(5-phospho-D-ribosylamino)uracil + NADPH + H(+)</text>
        <dbReference type="Rhea" id="RHEA:17845"/>
        <dbReference type="ChEBI" id="CHEBI:15378"/>
        <dbReference type="ChEBI" id="CHEBI:57783"/>
        <dbReference type="ChEBI" id="CHEBI:58349"/>
        <dbReference type="ChEBI" id="CHEBI:58421"/>
        <dbReference type="ChEBI" id="CHEBI:58453"/>
        <dbReference type="EC" id="1.1.1.193"/>
    </reaction>
</comment>
<feature type="binding site" evidence="16">
    <location>
        <position position="86"/>
    </location>
    <ligand>
        <name>Zn(2+)</name>
        <dbReference type="ChEBI" id="CHEBI:29105"/>
        <note>catalytic</note>
    </ligand>
</feature>
<dbReference type="EC" id="1.1.1.193" evidence="13"/>
<dbReference type="PROSITE" id="PS00903">
    <property type="entry name" value="CYT_DCMP_DEAMINASES_1"/>
    <property type="match status" value="1"/>
</dbReference>
<dbReference type="InterPro" id="IPR002125">
    <property type="entry name" value="CMP_dCMP_dom"/>
</dbReference>
<dbReference type="PIRSF" id="PIRSF006769">
    <property type="entry name" value="RibD"/>
    <property type="match status" value="1"/>
</dbReference>
<feature type="binding site" evidence="16">
    <location>
        <position position="52"/>
    </location>
    <ligand>
        <name>Zn(2+)</name>
        <dbReference type="ChEBI" id="CHEBI:29105"/>
        <note>catalytic</note>
    </ligand>
</feature>
<evidence type="ECO:0000256" key="14">
    <source>
        <dbReference type="PIRSR" id="PIRSR006769-1"/>
    </source>
</evidence>
<evidence type="ECO:0000313" key="19">
    <source>
        <dbReference type="Proteomes" id="UP000034410"/>
    </source>
</evidence>
<comment type="catalytic activity">
    <reaction evidence="13">
        <text>2,5-diamino-6-hydroxy-4-(5-phosphoribosylamino)-pyrimidine + H2O + H(+) = 5-amino-6-(5-phospho-D-ribosylamino)uracil + NH4(+)</text>
        <dbReference type="Rhea" id="RHEA:21868"/>
        <dbReference type="ChEBI" id="CHEBI:15377"/>
        <dbReference type="ChEBI" id="CHEBI:15378"/>
        <dbReference type="ChEBI" id="CHEBI:28938"/>
        <dbReference type="ChEBI" id="CHEBI:58453"/>
        <dbReference type="ChEBI" id="CHEBI:58614"/>
        <dbReference type="EC" id="3.5.4.26"/>
    </reaction>
</comment>
<evidence type="ECO:0000256" key="8">
    <source>
        <dbReference type="ARBA" id="ARBA00022801"/>
    </source>
</evidence>
<evidence type="ECO:0000256" key="1">
    <source>
        <dbReference type="ARBA" id="ARBA00002151"/>
    </source>
</evidence>
<feature type="binding site" evidence="15">
    <location>
        <position position="198"/>
    </location>
    <ligand>
        <name>NADP(+)</name>
        <dbReference type="ChEBI" id="CHEBI:58349"/>
    </ligand>
</feature>
<comment type="pathway">
    <text evidence="3 13">Cofactor biosynthesis; riboflavin biosynthesis; 5-amino-6-(D-ribitylamino)uracil from GTP: step 3/4.</text>
</comment>
<evidence type="ECO:0000259" key="17">
    <source>
        <dbReference type="PROSITE" id="PS51747"/>
    </source>
</evidence>
<organism evidence="18 19">
    <name type="scientific">Sedimenticola thiotaurini</name>
    <dbReference type="NCBI Taxonomy" id="1543721"/>
    <lineage>
        <taxon>Bacteria</taxon>
        <taxon>Pseudomonadati</taxon>
        <taxon>Pseudomonadota</taxon>
        <taxon>Gammaproteobacteria</taxon>
        <taxon>Chromatiales</taxon>
        <taxon>Sedimenticolaceae</taxon>
        <taxon>Sedimenticola</taxon>
    </lineage>
</organism>
<comment type="cofactor">
    <cofactor evidence="13 16">
        <name>Zn(2+)</name>
        <dbReference type="ChEBI" id="CHEBI:29105"/>
    </cofactor>
    <text evidence="13 16">Binds 1 zinc ion.</text>
</comment>
<dbReference type="EC" id="3.5.4.26" evidence="13"/>
<keyword evidence="8 13" id="KW-0378">Hydrolase</keyword>
<feature type="binding site" evidence="15">
    <location>
        <position position="202"/>
    </location>
    <ligand>
        <name>NADP(+)</name>
        <dbReference type="ChEBI" id="CHEBI:58349"/>
    </ligand>
</feature>
<dbReference type="PATRIC" id="fig|1543721.4.peg.3491"/>
<gene>
    <name evidence="18" type="ORF">AAY24_16880</name>
</gene>
<keyword evidence="7 13" id="KW-0479">Metal-binding</keyword>
<accession>A0A0F7K2G6</accession>
<comment type="function">
    <text evidence="1 13">Converts 2,5-diamino-6-(ribosylamino)-4(3h)-pyrimidinone 5'-phosphate into 5-amino-6-(ribosylamino)-2,4(1h,3h)-pyrimidinedione 5'-phosphate.</text>
</comment>
<evidence type="ECO:0000256" key="6">
    <source>
        <dbReference type="ARBA" id="ARBA00022619"/>
    </source>
</evidence>
<feature type="binding site" evidence="15">
    <location>
        <begin position="305"/>
        <end position="311"/>
    </location>
    <ligand>
        <name>NADP(+)</name>
        <dbReference type="ChEBI" id="CHEBI:58349"/>
    </ligand>
</feature>
<dbReference type="AlphaFoldDB" id="A0A0F7K2G6"/>
<evidence type="ECO:0000256" key="11">
    <source>
        <dbReference type="ARBA" id="ARBA00023002"/>
    </source>
</evidence>
<feature type="binding site" evidence="15">
    <location>
        <position position="186"/>
    </location>
    <ligand>
        <name>substrate</name>
    </ligand>
</feature>
<sequence length="377" mass="40492">MTADDYRYMARAIRLAEQGLYTTHPNPRVGCVLVRDGEIVGEGFHRRAGEPHAERNALAEAGERARGATAYVTLEPCCHHGRTPPCSDGLIEAGVARVVVAMTDPNPRVAGQGMAQLEAAGIRVEQGLMRAQAEALNPGFIVRMTRGRPYVRCKLAMSLDGRTAMASGESKWITGPEARRDVQRLRARSDAIVTGIGTVLADDPSMNVRLTAADLPGVATDAYLLQPLRVVLDPDLQISPSARLLNLPGETLIVTASDDQERCQALQAVGAEVIRLPRAGLGIDLEALLIQLAERGINEVLIETGPTLAGAAVAANLVDELVIYAAPILMGGDARGLLHLPGVTEMKERIDLQILELRSVGNDLRVRARPKRINRDG</sequence>
<feature type="binding site" evidence="16">
    <location>
        <position position="77"/>
    </location>
    <ligand>
        <name>Zn(2+)</name>
        <dbReference type="ChEBI" id="CHEBI:29105"/>
        <note>catalytic</note>
    </ligand>
</feature>
<dbReference type="SUPFAM" id="SSF53927">
    <property type="entry name" value="Cytidine deaminase-like"/>
    <property type="match status" value="1"/>
</dbReference>
<evidence type="ECO:0000256" key="4">
    <source>
        <dbReference type="ARBA" id="ARBA00005259"/>
    </source>
</evidence>
<evidence type="ECO:0000256" key="13">
    <source>
        <dbReference type="PIRNR" id="PIRNR006769"/>
    </source>
</evidence>
<dbReference type="GO" id="GO:0008703">
    <property type="term" value="F:5-amino-6-(5-phosphoribosylamino)uracil reductase activity"/>
    <property type="evidence" value="ECO:0007669"/>
    <property type="project" value="UniProtKB-EC"/>
</dbReference>
<dbReference type="InterPro" id="IPR016193">
    <property type="entry name" value="Cytidine_deaminase-like"/>
</dbReference>
<feature type="active site" description="Proton donor" evidence="14">
    <location>
        <position position="54"/>
    </location>
</feature>
<evidence type="ECO:0000256" key="10">
    <source>
        <dbReference type="ARBA" id="ARBA00022857"/>
    </source>
</evidence>
<feature type="binding site" evidence="15">
    <location>
        <position position="156"/>
    </location>
    <ligand>
        <name>NADP(+)</name>
        <dbReference type="ChEBI" id="CHEBI:58349"/>
    </ligand>
</feature>
<dbReference type="OrthoDB" id="9800865at2"/>
<keyword evidence="6 13" id="KW-0686">Riboflavin biosynthesis</keyword>
<keyword evidence="19" id="KW-1185">Reference proteome</keyword>
<dbReference type="PANTHER" id="PTHR38011:SF7">
    <property type="entry name" value="2,5-DIAMINO-6-RIBOSYLAMINO-4(3H)-PYRIMIDINONE 5'-PHOSPHATE REDUCTASE"/>
    <property type="match status" value="1"/>
</dbReference>
<dbReference type="InterPro" id="IPR016192">
    <property type="entry name" value="APOBEC/CMP_deaminase_Zn-bd"/>
</dbReference>
<evidence type="ECO:0000256" key="12">
    <source>
        <dbReference type="ARBA" id="ARBA00023268"/>
    </source>
</evidence>
<evidence type="ECO:0000256" key="2">
    <source>
        <dbReference type="ARBA" id="ARBA00004882"/>
    </source>
</evidence>
<dbReference type="SUPFAM" id="SSF53597">
    <property type="entry name" value="Dihydrofolate reductase-like"/>
    <property type="match status" value="1"/>
</dbReference>
<protein>
    <recommendedName>
        <fullName evidence="13">Riboflavin biosynthesis protein RibD</fullName>
    </recommendedName>
    <domain>
        <recommendedName>
            <fullName evidence="13">Diaminohydroxyphosphoribosylaminopyrimidine deaminase</fullName>
            <shortName evidence="13">DRAP deaminase</shortName>
            <ecNumber evidence="13">3.5.4.26</ecNumber>
        </recommendedName>
        <alternativeName>
            <fullName evidence="13">Riboflavin-specific deaminase</fullName>
        </alternativeName>
    </domain>
    <domain>
        <recommendedName>
            <fullName evidence="13">5-amino-6-(5-phosphoribosylamino)uracil reductase</fullName>
            <ecNumber evidence="13">1.1.1.193</ecNumber>
        </recommendedName>
        <alternativeName>
            <fullName evidence="13">HTP reductase</fullName>
        </alternativeName>
    </domain>
</protein>
<keyword evidence="11 13" id="KW-0560">Oxidoreductase</keyword>
<dbReference type="InterPro" id="IPR004794">
    <property type="entry name" value="Eubact_RibD"/>
</dbReference>
<dbReference type="Proteomes" id="UP000034410">
    <property type="component" value="Chromosome"/>
</dbReference>
<evidence type="ECO:0000256" key="5">
    <source>
        <dbReference type="ARBA" id="ARBA00007417"/>
    </source>
</evidence>
<dbReference type="Pfam" id="PF00383">
    <property type="entry name" value="dCMP_cyt_deam_1"/>
    <property type="match status" value="1"/>
</dbReference>
<dbReference type="UniPathway" id="UPA00275">
    <property type="reaction ID" value="UER00401"/>
</dbReference>
<evidence type="ECO:0000256" key="9">
    <source>
        <dbReference type="ARBA" id="ARBA00022833"/>
    </source>
</evidence>
<dbReference type="InterPro" id="IPR050765">
    <property type="entry name" value="Riboflavin_Biosynth_HTPR"/>
</dbReference>
<feature type="binding site" evidence="15">
    <location>
        <position position="303"/>
    </location>
    <ligand>
        <name>substrate</name>
    </ligand>
</feature>
<dbReference type="NCBIfam" id="TIGR00326">
    <property type="entry name" value="eubact_ribD"/>
    <property type="match status" value="1"/>
</dbReference>
<keyword evidence="10 13" id="KW-0521">NADP</keyword>
<keyword evidence="12" id="KW-0511">Multifunctional enzyme</keyword>
<proteinExistence type="inferred from homology"/>
<evidence type="ECO:0000256" key="7">
    <source>
        <dbReference type="ARBA" id="ARBA00022723"/>
    </source>
</evidence>
<feature type="domain" description="CMP/dCMP-type deaminase" evidence="17">
    <location>
        <begin position="3"/>
        <end position="125"/>
    </location>
</feature>
<dbReference type="InterPro" id="IPR011549">
    <property type="entry name" value="RibD_C"/>
</dbReference>
<feature type="binding site" evidence="15">
    <location>
        <position position="170"/>
    </location>
    <ligand>
        <name>substrate</name>
    </ligand>
</feature>
<reference evidence="18 19" key="1">
    <citation type="journal article" date="2015" name="Genome Announc.">
        <title>Complete Genome Sequence of Sedimenticola thiotaurini Strain SIP-G1, a Polyphosphate- and Polyhydroxyalkanoate-Accumulating Sulfur-Oxidizing Gammaproteobacterium Isolated from Salt Marsh Sediments.</title>
        <authorList>
            <person name="Flood B.E."/>
            <person name="Jones D.S."/>
            <person name="Bailey J.V."/>
        </authorList>
    </citation>
    <scope>NUCLEOTIDE SEQUENCE [LARGE SCALE GENOMIC DNA]</scope>
    <source>
        <strain evidence="18 19">SIP-G1</strain>
    </source>
</reference>
<dbReference type="GO" id="GO:0008835">
    <property type="term" value="F:diaminohydroxyphosphoribosylaminopyrimidine deaminase activity"/>
    <property type="evidence" value="ECO:0007669"/>
    <property type="project" value="UniProtKB-EC"/>
</dbReference>
<evidence type="ECO:0000256" key="3">
    <source>
        <dbReference type="ARBA" id="ARBA00004910"/>
    </source>
</evidence>
<dbReference type="CDD" id="cd01284">
    <property type="entry name" value="Riboflavin_deaminase-reductase"/>
    <property type="match status" value="1"/>
</dbReference>
<dbReference type="Gene3D" id="3.40.430.10">
    <property type="entry name" value="Dihydrofolate Reductase, subunit A"/>
    <property type="match status" value="1"/>
</dbReference>
<comment type="pathway">
    <text evidence="2 13">Cofactor biosynthesis; riboflavin biosynthesis; 5-amino-6-(D-ribitylamino)uracil from GTP: step 2/4.</text>
</comment>
<evidence type="ECO:0000256" key="15">
    <source>
        <dbReference type="PIRSR" id="PIRSR006769-2"/>
    </source>
</evidence>
<dbReference type="PANTHER" id="PTHR38011">
    <property type="entry name" value="DIHYDROFOLATE REDUCTASE FAMILY PROTEIN (AFU_ORTHOLOGUE AFUA_8G06820)"/>
    <property type="match status" value="1"/>
</dbReference>
<dbReference type="PROSITE" id="PS51747">
    <property type="entry name" value="CYT_DCMP_DEAMINASES_2"/>
    <property type="match status" value="1"/>
</dbReference>
<feature type="binding site" evidence="15">
    <location>
        <position position="172"/>
    </location>
    <ligand>
        <name>NADP(+)</name>
        <dbReference type="ChEBI" id="CHEBI:58349"/>
    </ligand>
</feature>
<evidence type="ECO:0000313" key="18">
    <source>
        <dbReference type="EMBL" id="AKH21739.1"/>
    </source>
</evidence>
<dbReference type="NCBIfam" id="TIGR00227">
    <property type="entry name" value="ribD_Cterm"/>
    <property type="match status" value="1"/>
</dbReference>
<dbReference type="GO" id="GO:0008270">
    <property type="term" value="F:zinc ion binding"/>
    <property type="evidence" value="ECO:0007669"/>
    <property type="project" value="InterPro"/>
</dbReference>
<dbReference type="GO" id="GO:0009231">
    <property type="term" value="P:riboflavin biosynthetic process"/>
    <property type="evidence" value="ECO:0007669"/>
    <property type="project" value="UniProtKB-UniPathway"/>
</dbReference>
<dbReference type="FunFam" id="3.40.140.10:FF:000025">
    <property type="entry name" value="Riboflavin biosynthesis protein RibD"/>
    <property type="match status" value="1"/>
</dbReference>
<dbReference type="InterPro" id="IPR002734">
    <property type="entry name" value="RibDG_C"/>
</dbReference>